<keyword evidence="3" id="KW-0378">Hydrolase</keyword>
<dbReference type="GO" id="GO:0004519">
    <property type="term" value="F:endonuclease activity"/>
    <property type="evidence" value="ECO:0007669"/>
    <property type="project" value="UniProtKB-KW"/>
</dbReference>
<evidence type="ECO:0000313" key="6">
    <source>
        <dbReference type="Proteomes" id="UP000247523"/>
    </source>
</evidence>
<dbReference type="PANTHER" id="PTHR34477">
    <property type="entry name" value="UPF0213 PROTEIN YHBQ"/>
    <property type="match status" value="1"/>
</dbReference>
<evidence type="ECO:0000313" key="4">
    <source>
        <dbReference type="EMBL" id="RDY30642.1"/>
    </source>
</evidence>
<keyword evidence="3" id="KW-0255">Endonuclease</keyword>
<keyword evidence="5" id="KW-1185">Reference proteome</keyword>
<dbReference type="InterPro" id="IPR050190">
    <property type="entry name" value="UPF0213_domain"/>
</dbReference>
<keyword evidence="3" id="KW-0540">Nuclease</keyword>
<evidence type="ECO:0000313" key="3">
    <source>
        <dbReference type="EMBL" id="PXV90250.1"/>
    </source>
</evidence>
<name>A0A255IEC0_9FIRM</name>
<organism evidence="3 6">
    <name type="scientific">Lachnotalea glycerini</name>
    <dbReference type="NCBI Taxonomy" id="1763509"/>
    <lineage>
        <taxon>Bacteria</taxon>
        <taxon>Bacillati</taxon>
        <taxon>Bacillota</taxon>
        <taxon>Clostridia</taxon>
        <taxon>Lachnospirales</taxon>
        <taxon>Lachnospiraceae</taxon>
        <taxon>Lachnotalea</taxon>
    </lineage>
</organism>
<dbReference type="PANTHER" id="PTHR34477:SF1">
    <property type="entry name" value="UPF0213 PROTEIN YHBQ"/>
    <property type="match status" value="1"/>
</dbReference>
<dbReference type="InterPro" id="IPR000305">
    <property type="entry name" value="GIY-YIG_endonuc"/>
</dbReference>
<dbReference type="Proteomes" id="UP000247523">
    <property type="component" value="Unassembled WGS sequence"/>
</dbReference>
<gene>
    <name evidence="3" type="ORF">C8E03_105158</name>
    <name evidence="4" type="ORF">CG710_013850</name>
</gene>
<reference evidence="4" key="3">
    <citation type="submission" date="2018-07" db="EMBL/GenBank/DDBJ databases">
        <authorList>
            <person name="Quirk P.G."/>
            <person name="Krulwich T.A."/>
        </authorList>
    </citation>
    <scope>NUCLEOTIDE SEQUENCE</scope>
    <source>
        <strain evidence="4">CCRI-19302</strain>
    </source>
</reference>
<dbReference type="Gene3D" id="3.40.1440.10">
    <property type="entry name" value="GIY-YIG endonuclease"/>
    <property type="match status" value="1"/>
</dbReference>
<dbReference type="Proteomes" id="UP000216411">
    <property type="component" value="Unassembled WGS sequence"/>
</dbReference>
<evidence type="ECO:0000313" key="5">
    <source>
        <dbReference type="Proteomes" id="UP000216411"/>
    </source>
</evidence>
<accession>A0A255IEC0</accession>
<evidence type="ECO:0000259" key="2">
    <source>
        <dbReference type="PROSITE" id="PS50164"/>
    </source>
</evidence>
<dbReference type="OrthoDB" id="9807770at2"/>
<proteinExistence type="inferred from homology"/>
<sequence>MNYTYILKCSDNTLYTGWTNNLEKRLEAHNNKRGAKYTKARIPVTLEYYEVFDSKEEALRRECEIKKLTRMQKEKLILSKKP</sequence>
<comment type="caution">
    <text evidence="3">The sequence shown here is derived from an EMBL/GenBank/DDBJ whole genome shotgun (WGS) entry which is preliminary data.</text>
</comment>
<dbReference type="InterPro" id="IPR035901">
    <property type="entry name" value="GIY-YIG_endonuc_sf"/>
</dbReference>
<dbReference type="SMART" id="SM00465">
    <property type="entry name" value="GIYc"/>
    <property type="match status" value="1"/>
</dbReference>
<dbReference type="SUPFAM" id="SSF82771">
    <property type="entry name" value="GIY-YIG endonuclease"/>
    <property type="match status" value="1"/>
</dbReference>
<feature type="domain" description="GIY-YIG" evidence="2">
    <location>
        <begin position="1"/>
        <end position="75"/>
    </location>
</feature>
<dbReference type="EMBL" id="NOKA02000032">
    <property type="protein sequence ID" value="RDY30642.1"/>
    <property type="molecule type" value="Genomic_DNA"/>
</dbReference>
<protein>
    <submittedName>
        <fullName evidence="4">GIY-YIG nuclease family protein</fullName>
    </submittedName>
    <submittedName>
        <fullName evidence="3">Putative endonuclease</fullName>
    </submittedName>
</protein>
<reference evidence="4 5" key="1">
    <citation type="journal article" date="2017" name="Genome Announc.">
        <title>Draft Genome Sequence of a Sporulating and Motile Strain of Lachnotalea glycerini Isolated from Water in Quebec City, Canada.</title>
        <authorList>
            <person name="Maheux A.F."/>
            <person name="Boudreau D.K."/>
            <person name="Berube E."/>
            <person name="Boissinot M."/>
            <person name="Raymond F."/>
            <person name="Brodeur S."/>
            <person name="Corbeil J."/>
            <person name="Isabel S."/>
            <person name="Omar R.F."/>
            <person name="Bergeron M.G."/>
        </authorList>
    </citation>
    <scope>NUCLEOTIDE SEQUENCE [LARGE SCALE GENOMIC DNA]</scope>
    <source>
        <strain evidence="4 5">CCRI-19302</strain>
    </source>
</reference>
<reference evidence="3 6" key="2">
    <citation type="submission" date="2018-05" db="EMBL/GenBank/DDBJ databases">
        <title>Genomic Encyclopedia of Type Strains, Phase IV (KMG-IV): sequencing the most valuable type-strain genomes for metagenomic binning, comparative biology and taxonomic classification.</title>
        <authorList>
            <person name="Goeker M."/>
        </authorList>
    </citation>
    <scope>NUCLEOTIDE SEQUENCE [LARGE SCALE GENOMIC DNA]</scope>
    <source>
        <strain evidence="3 6">DSM 28816</strain>
    </source>
</reference>
<dbReference type="PROSITE" id="PS50164">
    <property type="entry name" value="GIY_YIG"/>
    <property type="match status" value="1"/>
</dbReference>
<comment type="similarity">
    <text evidence="1">Belongs to the UPF0213 family.</text>
</comment>
<dbReference type="EMBL" id="QICS01000005">
    <property type="protein sequence ID" value="PXV90250.1"/>
    <property type="molecule type" value="Genomic_DNA"/>
</dbReference>
<dbReference type="AlphaFoldDB" id="A0A255IEC0"/>
<dbReference type="Pfam" id="PF01541">
    <property type="entry name" value="GIY-YIG"/>
    <property type="match status" value="1"/>
</dbReference>
<evidence type="ECO:0000256" key="1">
    <source>
        <dbReference type="ARBA" id="ARBA00007435"/>
    </source>
</evidence>
<dbReference type="CDD" id="cd10456">
    <property type="entry name" value="GIY-YIG_UPF0213"/>
    <property type="match status" value="1"/>
</dbReference>
<dbReference type="RefSeq" id="WP_094377562.1">
    <property type="nucleotide sequence ID" value="NZ_NOKA02000032.1"/>
</dbReference>